<keyword evidence="4" id="KW-1185">Reference proteome</keyword>
<evidence type="ECO:0000313" key="4">
    <source>
        <dbReference type="Proteomes" id="UP001212841"/>
    </source>
</evidence>
<accession>A0AAD5S748</accession>
<evidence type="ECO:0000256" key="2">
    <source>
        <dbReference type="SAM" id="SignalP"/>
    </source>
</evidence>
<feature type="signal peptide" evidence="2">
    <location>
        <begin position="1"/>
        <end position="24"/>
    </location>
</feature>
<dbReference type="EMBL" id="JADGJD010001185">
    <property type="protein sequence ID" value="KAJ3046345.1"/>
    <property type="molecule type" value="Genomic_DNA"/>
</dbReference>
<feature type="compositionally biased region" description="Low complexity" evidence="1">
    <location>
        <begin position="235"/>
        <end position="263"/>
    </location>
</feature>
<name>A0AAD5S748_9FUNG</name>
<feature type="chain" id="PRO_5042276131" evidence="2">
    <location>
        <begin position="25"/>
        <end position="377"/>
    </location>
</feature>
<sequence length="377" mass="39794">MSRPILLAALTLLLTLVNLPQTQSYPAIFHPQVSAANLLRHSRNPSSFSHVFRRQQLADTCNQIFAAGSTNPLPTDQALVAVGDSWLQAFGNPVDGFLCSFSVGIAPTVVPVVATLTLYTEDVSQQSILQGLAVPFASADARSNGDRLIFTFCGEFQAPLTEGAATTFVVTLGTSVAPLNLLFDQGEGTGIFFGPSIPDGQSGSISQSLTFNITTSDTNPECPIPGDVETTTTATTTVTTESATSSASETLTSTSTVATTTTTTEEESDVETSTTATSTNEAETTATTTTSTATASPTPTDCTVSNYRNGFDNCTIAAGYIANCINSPTLKLCYEIACIYNANNKPRFIAKALYQCSQLDYYARLTSANPGQLPKNW</sequence>
<keyword evidence="2" id="KW-0732">Signal</keyword>
<protein>
    <submittedName>
        <fullName evidence="3">Uncharacterized protein</fullName>
    </submittedName>
</protein>
<gene>
    <name evidence="3" type="ORF">HK097_000951</name>
</gene>
<proteinExistence type="predicted"/>
<evidence type="ECO:0000313" key="3">
    <source>
        <dbReference type="EMBL" id="KAJ3046345.1"/>
    </source>
</evidence>
<dbReference type="AlphaFoldDB" id="A0AAD5S748"/>
<comment type="caution">
    <text evidence="3">The sequence shown here is derived from an EMBL/GenBank/DDBJ whole genome shotgun (WGS) entry which is preliminary data.</text>
</comment>
<feature type="compositionally biased region" description="Low complexity" evidence="1">
    <location>
        <begin position="271"/>
        <end position="299"/>
    </location>
</feature>
<organism evidence="3 4">
    <name type="scientific">Rhizophlyctis rosea</name>
    <dbReference type="NCBI Taxonomy" id="64517"/>
    <lineage>
        <taxon>Eukaryota</taxon>
        <taxon>Fungi</taxon>
        <taxon>Fungi incertae sedis</taxon>
        <taxon>Chytridiomycota</taxon>
        <taxon>Chytridiomycota incertae sedis</taxon>
        <taxon>Chytridiomycetes</taxon>
        <taxon>Rhizophlyctidales</taxon>
        <taxon>Rhizophlyctidaceae</taxon>
        <taxon>Rhizophlyctis</taxon>
    </lineage>
</organism>
<reference evidence="3" key="1">
    <citation type="submission" date="2020-05" db="EMBL/GenBank/DDBJ databases">
        <title>Phylogenomic resolution of chytrid fungi.</title>
        <authorList>
            <person name="Stajich J.E."/>
            <person name="Amses K."/>
            <person name="Simmons R."/>
            <person name="Seto K."/>
            <person name="Myers J."/>
            <person name="Bonds A."/>
            <person name="Quandt C.A."/>
            <person name="Barry K."/>
            <person name="Liu P."/>
            <person name="Grigoriev I."/>
            <person name="Longcore J.E."/>
            <person name="James T.Y."/>
        </authorList>
    </citation>
    <scope>NUCLEOTIDE SEQUENCE</scope>
    <source>
        <strain evidence="3">JEL0318</strain>
    </source>
</reference>
<evidence type="ECO:0000256" key="1">
    <source>
        <dbReference type="SAM" id="MobiDB-lite"/>
    </source>
</evidence>
<dbReference type="Proteomes" id="UP001212841">
    <property type="component" value="Unassembled WGS sequence"/>
</dbReference>
<feature type="region of interest" description="Disordered" evidence="1">
    <location>
        <begin position="235"/>
        <end position="299"/>
    </location>
</feature>